<keyword evidence="6" id="KW-1185">Reference proteome</keyword>
<feature type="transmembrane region" description="Helical" evidence="3">
    <location>
        <begin position="187"/>
        <end position="208"/>
    </location>
</feature>
<feature type="transmembrane region" description="Helical" evidence="3">
    <location>
        <begin position="6"/>
        <end position="29"/>
    </location>
</feature>
<evidence type="ECO:0000259" key="4">
    <source>
        <dbReference type="PROSITE" id="PS50887"/>
    </source>
</evidence>
<gene>
    <name evidence="5" type="ORF">QOZ99_000263</name>
</gene>
<comment type="caution">
    <text evidence="5">The sequence shown here is derived from an EMBL/GenBank/DDBJ whole genome shotgun (WGS) entry which is preliminary data.</text>
</comment>
<dbReference type="Gene3D" id="3.30.70.270">
    <property type="match status" value="1"/>
</dbReference>
<evidence type="ECO:0000313" key="5">
    <source>
        <dbReference type="EMBL" id="MDQ0509386.1"/>
    </source>
</evidence>
<dbReference type="InterPro" id="IPR029787">
    <property type="entry name" value="Nucleotide_cyclase"/>
</dbReference>
<dbReference type="PROSITE" id="PS50887">
    <property type="entry name" value="GGDEF"/>
    <property type="match status" value="1"/>
</dbReference>
<dbReference type="SUPFAM" id="SSF55073">
    <property type="entry name" value="Nucleotide cyclase"/>
    <property type="match status" value="1"/>
</dbReference>
<feature type="transmembrane region" description="Helical" evidence="3">
    <location>
        <begin position="151"/>
        <end position="175"/>
    </location>
</feature>
<keyword evidence="3" id="KW-0472">Membrane</keyword>
<dbReference type="CDD" id="cd01949">
    <property type="entry name" value="GGDEF"/>
    <property type="match status" value="1"/>
</dbReference>
<feature type="transmembrane region" description="Helical" evidence="3">
    <location>
        <begin position="93"/>
        <end position="112"/>
    </location>
</feature>
<feature type="transmembrane region" description="Helical" evidence="3">
    <location>
        <begin position="62"/>
        <end position="81"/>
    </location>
</feature>
<evidence type="ECO:0000256" key="1">
    <source>
        <dbReference type="ARBA" id="ARBA00012528"/>
    </source>
</evidence>
<proteinExistence type="predicted"/>
<protein>
    <recommendedName>
        <fullName evidence="1">diguanylate cyclase</fullName>
        <ecNumber evidence="1">2.7.7.65</ecNumber>
    </recommendedName>
</protein>
<keyword evidence="3" id="KW-0812">Transmembrane</keyword>
<dbReference type="EMBL" id="JAUSVR010000001">
    <property type="protein sequence ID" value="MDQ0509386.1"/>
    <property type="molecule type" value="Genomic_DNA"/>
</dbReference>
<feature type="domain" description="GGDEF" evidence="4">
    <location>
        <begin position="246"/>
        <end position="391"/>
    </location>
</feature>
<dbReference type="Proteomes" id="UP001235094">
    <property type="component" value="Unassembled WGS sequence"/>
</dbReference>
<dbReference type="PANTHER" id="PTHR45138:SF9">
    <property type="entry name" value="DIGUANYLATE CYCLASE DGCM-RELATED"/>
    <property type="match status" value="1"/>
</dbReference>
<name>A0ABU0LL16_9HYPH</name>
<dbReference type="Pfam" id="PF00990">
    <property type="entry name" value="GGDEF"/>
    <property type="match status" value="1"/>
</dbReference>
<keyword evidence="3" id="KW-1133">Transmembrane helix</keyword>
<dbReference type="EC" id="2.7.7.65" evidence="1"/>
<accession>A0ABU0LL16</accession>
<dbReference type="PANTHER" id="PTHR45138">
    <property type="entry name" value="REGULATORY COMPONENTS OF SENSORY TRANSDUCTION SYSTEM"/>
    <property type="match status" value="1"/>
</dbReference>
<evidence type="ECO:0000256" key="2">
    <source>
        <dbReference type="ARBA" id="ARBA00034247"/>
    </source>
</evidence>
<organism evidence="5 6">
    <name type="scientific">Ancylobacter amanitiformis</name>
    <dbReference type="NCBI Taxonomy" id="217069"/>
    <lineage>
        <taxon>Bacteria</taxon>
        <taxon>Pseudomonadati</taxon>
        <taxon>Pseudomonadota</taxon>
        <taxon>Alphaproteobacteria</taxon>
        <taxon>Hyphomicrobiales</taxon>
        <taxon>Xanthobacteraceae</taxon>
        <taxon>Ancylobacter</taxon>
    </lineage>
</organism>
<sequence length="398" mass="42549">MGLDPWTLWTVVTLVSGLVIGAMLLAWAAGPAERSLAYWAAGLACMVFAILCGFAMEHLPARLAIFLGNGAVLAGYGLFWASTRSFRGRAVRWRLVAAAPALWGALCLLPFFEETLVERLAIQALLAAGLLGLAMRELWRGEDPRGIGQRGLLAVLAFMLLMQFARIAVVTLFVGARPVMLMTPVGVAFGVAALASLFLASFLLTLAVRERREAHFANAARRDELTGLSNRRDFHERAAEICRRGGDIAMVLLDLDHFKQVNDRHGHAAGDRVLTAFATVLKDESPPASIIGRLGGEEFGAVLPAAQCHVARELAERWRRAFAFASAALGLGGTHAPLEPTVSIGIAFGRFPPAASAAEAEARLHLAIAQADLALYAAKAAGRNRVEVVELTPSSGRT</sequence>
<feature type="transmembrane region" description="Helical" evidence="3">
    <location>
        <begin position="118"/>
        <end position="139"/>
    </location>
</feature>
<evidence type="ECO:0000313" key="6">
    <source>
        <dbReference type="Proteomes" id="UP001235094"/>
    </source>
</evidence>
<comment type="catalytic activity">
    <reaction evidence="2">
        <text>2 GTP = 3',3'-c-di-GMP + 2 diphosphate</text>
        <dbReference type="Rhea" id="RHEA:24898"/>
        <dbReference type="ChEBI" id="CHEBI:33019"/>
        <dbReference type="ChEBI" id="CHEBI:37565"/>
        <dbReference type="ChEBI" id="CHEBI:58805"/>
        <dbReference type="EC" id="2.7.7.65"/>
    </reaction>
</comment>
<dbReference type="InterPro" id="IPR043128">
    <property type="entry name" value="Rev_trsase/Diguanyl_cyclase"/>
</dbReference>
<dbReference type="RefSeq" id="WP_306888071.1">
    <property type="nucleotide sequence ID" value="NZ_JAUSVR010000001.1"/>
</dbReference>
<dbReference type="InterPro" id="IPR000160">
    <property type="entry name" value="GGDEF_dom"/>
</dbReference>
<dbReference type="NCBIfam" id="TIGR00254">
    <property type="entry name" value="GGDEF"/>
    <property type="match status" value="1"/>
</dbReference>
<reference evidence="5 6" key="1">
    <citation type="submission" date="2023-07" db="EMBL/GenBank/DDBJ databases">
        <title>Genomic Encyclopedia of Type Strains, Phase IV (KMG-IV): sequencing the most valuable type-strain genomes for metagenomic binning, comparative biology and taxonomic classification.</title>
        <authorList>
            <person name="Goeker M."/>
        </authorList>
    </citation>
    <scope>NUCLEOTIDE SEQUENCE [LARGE SCALE GENOMIC DNA]</scope>
    <source>
        <strain evidence="5 6">DSM 15561</strain>
    </source>
</reference>
<dbReference type="SMART" id="SM00267">
    <property type="entry name" value="GGDEF"/>
    <property type="match status" value="1"/>
</dbReference>
<feature type="transmembrane region" description="Helical" evidence="3">
    <location>
        <begin position="36"/>
        <end position="56"/>
    </location>
</feature>
<evidence type="ECO:0000256" key="3">
    <source>
        <dbReference type="SAM" id="Phobius"/>
    </source>
</evidence>
<dbReference type="InterPro" id="IPR050469">
    <property type="entry name" value="Diguanylate_Cyclase"/>
</dbReference>